<keyword evidence="2" id="KW-0167">Capsid protein</keyword>
<evidence type="ECO:0000256" key="1">
    <source>
        <dbReference type="SAM" id="MobiDB-lite"/>
    </source>
</evidence>
<organism evidence="2 3">
    <name type="scientific">Stigmatella erecta</name>
    <dbReference type="NCBI Taxonomy" id="83460"/>
    <lineage>
        <taxon>Bacteria</taxon>
        <taxon>Pseudomonadati</taxon>
        <taxon>Myxococcota</taxon>
        <taxon>Myxococcia</taxon>
        <taxon>Myxococcales</taxon>
        <taxon>Cystobacterineae</taxon>
        <taxon>Archangiaceae</taxon>
        <taxon>Stigmatella</taxon>
    </lineage>
</organism>
<dbReference type="PANTHER" id="PTHR40050:SF1">
    <property type="entry name" value="INNER SPORE COAT PROTEIN H"/>
    <property type="match status" value="1"/>
</dbReference>
<feature type="compositionally biased region" description="Pro residues" evidence="1">
    <location>
        <begin position="49"/>
        <end position="80"/>
    </location>
</feature>
<evidence type="ECO:0000313" key="2">
    <source>
        <dbReference type="EMBL" id="SEU09550.1"/>
    </source>
</evidence>
<sequence>MNRADGNLHGEARPLLRRQPMRHLRPFLFLLVALVYGCGDTGSGSLPPYVNPPPAAGEPGPGTPVTPPTDPPTSPDPLEPQQPQQPQEPQEPPAPPEVERRFELPPVQTALPEYELLIPQEAMEKFAADPWTPEQDAVFVSGGQRYNVKVRLRGASARFFVKKSWNVSFEKNAPFQGRTSLNLVAEYADATLLAEKISFDLLAAMRVPASKATFVRVTVNGVYQGPFLDIEQVNKAFLAAHDFSDDDASIYRCGWKDCEFKTVKVPYQGNWAKKTNEKENDNALPAVLDVINHTPEPQFASTLEQHLEVEGFLRSMVLDALMSNNYVEDSESYFIHDRVTKRWVYVPWDLNNVDARWWYESTLDNRPLVNHPLFGFTLTDTWTQKMYDRRKNEPSYPGYLPVFSNLGTRVVMNPELNARLTARLRKALDEVFTPEVMNPYIDALHARVDAAMKEDPFMDYAKFTAGKPFLRNFVAQRRQFILSELTRHGARKPTLVIEEFDPRAGVIVLGNRGTQAVSLAGKTLTTQLRVSLASLVTAPTGTVLPAVTLAPGETRRFTAPELGLTFPEKGEIGLFDGTSVVGVFDLMFYGPLPYGQRYLHGPNGWEAR</sequence>
<name>A0A1I0JH81_9BACT</name>
<feature type="region of interest" description="Disordered" evidence="1">
    <location>
        <begin position="47"/>
        <end position="98"/>
    </location>
</feature>
<keyword evidence="2" id="KW-0946">Virion</keyword>
<accession>A0A1I0JH81</accession>
<dbReference type="PANTHER" id="PTHR40050">
    <property type="entry name" value="INNER SPORE COAT PROTEIN H"/>
    <property type="match status" value="1"/>
</dbReference>
<dbReference type="AlphaFoldDB" id="A0A1I0JH81"/>
<gene>
    <name evidence="2" type="ORF">SAMN05443639_107273</name>
</gene>
<proteinExistence type="predicted"/>
<evidence type="ECO:0000313" key="3">
    <source>
        <dbReference type="Proteomes" id="UP000199181"/>
    </source>
</evidence>
<dbReference type="EMBL" id="FOIJ01000007">
    <property type="protein sequence ID" value="SEU09550.1"/>
    <property type="molecule type" value="Genomic_DNA"/>
</dbReference>
<dbReference type="Proteomes" id="UP000199181">
    <property type="component" value="Unassembled WGS sequence"/>
</dbReference>
<dbReference type="InterPro" id="IPR014867">
    <property type="entry name" value="Spore_coat_CotH_CotH2/3/7"/>
</dbReference>
<dbReference type="Pfam" id="PF08757">
    <property type="entry name" value="CotH"/>
    <property type="match status" value="1"/>
</dbReference>
<reference evidence="3" key="1">
    <citation type="submission" date="2016-10" db="EMBL/GenBank/DDBJ databases">
        <authorList>
            <person name="Varghese N."/>
            <person name="Submissions S."/>
        </authorList>
    </citation>
    <scope>NUCLEOTIDE SEQUENCE [LARGE SCALE GENOMIC DNA]</scope>
    <source>
        <strain evidence="3">DSM 16858</strain>
    </source>
</reference>
<protein>
    <submittedName>
        <fullName evidence="2">Spore coat protein H</fullName>
    </submittedName>
</protein>
<keyword evidence="3" id="KW-1185">Reference proteome</keyword>